<evidence type="ECO:0000256" key="1">
    <source>
        <dbReference type="SAM" id="SignalP"/>
    </source>
</evidence>
<keyword evidence="4" id="KW-1185">Reference proteome</keyword>
<dbReference type="InterPro" id="IPR005135">
    <property type="entry name" value="Endo/exonuclease/phosphatase"/>
</dbReference>
<dbReference type="Pfam" id="PF03372">
    <property type="entry name" value="Exo_endo_phos"/>
    <property type="match status" value="1"/>
</dbReference>
<gene>
    <name evidence="3" type="ORF">GCM10022224_083720</name>
</gene>
<organism evidence="3 4">
    <name type="scientific">Nonomuraea antimicrobica</name>
    <dbReference type="NCBI Taxonomy" id="561173"/>
    <lineage>
        <taxon>Bacteria</taxon>
        <taxon>Bacillati</taxon>
        <taxon>Actinomycetota</taxon>
        <taxon>Actinomycetes</taxon>
        <taxon>Streptosporangiales</taxon>
        <taxon>Streptosporangiaceae</taxon>
        <taxon>Nonomuraea</taxon>
    </lineage>
</organism>
<sequence length="263" mass="27746">MRARRCAPVIAALAVLTGALLAAPSAAANAAASVVVLNWNIHGETADMKAIAKVIRDNGANVVTLQEIHRKPEADQVRQLADELGWDITANAHFGAGDDVGPCDAPQPGKAGNAVLSSYRIVERVTIPLTDFATCPVNRSMAGVRLDLGGGAEVRVFTTHLSPGLSATSVARREAQAAKVLDYFGTRTGLILTGDFNAPPTDALSKRFVSAGWVDTGARYAPQPTLGDARIDYIYTRGVTTTSGSVLSTTLSDHRPVIMRMVR</sequence>
<dbReference type="PANTHER" id="PTHR14859:SF1">
    <property type="entry name" value="PGAP2-INTERACTING PROTEIN"/>
    <property type="match status" value="1"/>
</dbReference>
<proteinExistence type="predicted"/>
<accession>A0ABP7DI50</accession>
<reference evidence="4" key="1">
    <citation type="journal article" date="2019" name="Int. J. Syst. Evol. Microbiol.">
        <title>The Global Catalogue of Microorganisms (GCM) 10K type strain sequencing project: providing services to taxonomists for standard genome sequencing and annotation.</title>
        <authorList>
            <consortium name="The Broad Institute Genomics Platform"/>
            <consortium name="The Broad Institute Genome Sequencing Center for Infectious Disease"/>
            <person name="Wu L."/>
            <person name="Ma J."/>
        </authorList>
    </citation>
    <scope>NUCLEOTIDE SEQUENCE [LARGE SCALE GENOMIC DNA]</scope>
    <source>
        <strain evidence="4">JCM 16904</strain>
    </source>
</reference>
<dbReference type="InterPro" id="IPR036691">
    <property type="entry name" value="Endo/exonu/phosph_ase_sf"/>
</dbReference>
<evidence type="ECO:0000259" key="2">
    <source>
        <dbReference type="Pfam" id="PF03372"/>
    </source>
</evidence>
<dbReference type="InterPro" id="IPR051916">
    <property type="entry name" value="GPI-anchor_lipid_remodeler"/>
</dbReference>
<evidence type="ECO:0000313" key="3">
    <source>
        <dbReference type="EMBL" id="GAA3705529.1"/>
    </source>
</evidence>
<dbReference type="Gene3D" id="3.60.10.10">
    <property type="entry name" value="Endonuclease/exonuclease/phosphatase"/>
    <property type="match status" value="1"/>
</dbReference>
<feature type="chain" id="PRO_5045745608" description="Endonuclease/exonuclease/phosphatase domain-containing protein" evidence="1">
    <location>
        <begin position="23"/>
        <end position="263"/>
    </location>
</feature>
<dbReference type="PANTHER" id="PTHR14859">
    <property type="entry name" value="CALCOFLUOR WHITE HYPERSENSITIVE PROTEIN PRECURSOR"/>
    <property type="match status" value="1"/>
</dbReference>
<dbReference type="RefSeq" id="WP_344891771.1">
    <property type="nucleotide sequence ID" value="NZ_BAAAZP010000187.1"/>
</dbReference>
<dbReference type="SUPFAM" id="SSF56219">
    <property type="entry name" value="DNase I-like"/>
    <property type="match status" value="1"/>
</dbReference>
<name>A0ABP7DI50_9ACTN</name>
<feature type="domain" description="Endonuclease/exonuclease/phosphatase" evidence="2">
    <location>
        <begin position="38"/>
        <end position="254"/>
    </location>
</feature>
<dbReference type="Proteomes" id="UP001500902">
    <property type="component" value="Unassembled WGS sequence"/>
</dbReference>
<dbReference type="EMBL" id="BAAAZP010000187">
    <property type="protein sequence ID" value="GAA3705529.1"/>
    <property type="molecule type" value="Genomic_DNA"/>
</dbReference>
<protein>
    <recommendedName>
        <fullName evidence="2">Endonuclease/exonuclease/phosphatase domain-containing protein</fullName>
    </recommendedName>
</protein>
<keyword evidence="1" id="KW-0732">Signal</keyword>
<feature type="signal peptide" evidence="1">
    <location>
        <begin position="1"/>
        <end position="22"/>
    </location>
</feature>
<evidence type="ECO:0000313" key="4">
    <source>
        <dbReference type="Proteomes" id="UP001500902"/>
    </source>
</evidence>
<comment type="caution">
    <text evidence="3">The sequence shown here is derived from an EMBL/GenBank/DDBJ whole genome shotgun (WGS) entry which is preliminary data.</text>
</comment>